<sequence>MSTIIKALFQMSSWPMRTPVPYSGFHLVFGGAGILAAIFLAWKLSRSTHPQVLPACGLILAVSEIYKQGFLYHIVNGGQYDWWYFPFQLCSIPMYLCLLLPFMKPRMSCRCVKAVHTFLQDFALLGGVMALAEPSGLMHPYLVLTLHGFIWHFILIFIGLYCAFAGLGGQSLSEFADTLPFFCGCAAAATFINVASHPYGNADMFYISPYYPNGQVVFHQIALTIGTVPGNILYLLSVVLGGFLFHVMLRHIPRQC</sequence>
<comment type="caution">
    <text evidence="2">The sequence shown here is derived from an EMBL/GenBank/DDBJ whole genome shotgun (WGS) entry which is preliminary data.</text>
</comment>
<feature type="transmembrane region" description="Helical" evidence="1">
    <location>
        <begin position="144"/>
        <end position="167"/>
    </location>
</feature>
<dbReference type="AlphaFoldDB" id="A0AAW5C472"/>
<keyword evidence="1" id="KW-0812">Transmembrane</keyword>
<evidence type="ECO:0000313" key="4">
    <source>
        <dbReference type="Proteomes" id="UP000669239"/>
    </source>
</evidence>
<keyword evidence="1" id="KW-1133">Transmembrane helix</keyword>
<feature type="transmembrane region" description="Helical" evidence="1">
    <location>
        <begin position="220"/>
        <end position="245"/>
    </location>
</feature>
<reference evidence="2" key="3">
    <citation type="submission" date="2022-01" db="EMBL/GenBank/DDBJ databases">
        <title>Collection of gut derived symbiotic bacterial strains cultured from healthy donors.</title>
        <authorList>
            <person name="Lin H."/>
            <person name="Kohout C."/>
            <person name="Waligurski E."/>
            <person name="Pamer E.G."/>
        </authorList>
    </citation>
    <scope>NUCLEOTIDE SEQUENCE</scope>
    <source>
        <strain evidence="2">DFI.6.55</strain>
    </source>
</reference>
<evidence type="ECO:0000313" key="2">
    <source>
        <dbReference type="EMBL" id="MCG4748840.1"/>
    </source>
</evidence>
<feature type="transmembrane region" description="Helical" evidence="1">
    <location>
        <begin position="82"/>
        <end position="102"/>
    </location>
</feature>
<dbReference type="Proteomes" id="UP000669239">
    <property type="component" value="Unassembled WGS sequence"/>
</dbReference>
<dbReference type="Proteomes" id="UP001299608">
    <property type="component" value="Unassembled WGS sequence"/>
</dbReference>
<protein>
    <submittedName>
        <fullName evidence="2">YwaF family protein</fullName>
    </submittedName>
</protein>
<reference evidence="3 4" key="1">
    <citation type="journal article" date="2020" name="Cell Host Microbe">
        <title>Functional and Genomic Variation between Human-Derived Isolates of Lachnospiraceae Reveals Inter- and Intra-Species Diversity.</title>
        <authorList>
            <person name="Sorbara M.T."/>
            <person name="Littmann E.R."/>
            <person name="Fontana E."/>
            <person name="Moody T.U."/>
            <person name="Kohout C.E."/>
            <person name="Gjonbalaj M."/>
            <person name="Eaton V."/>
            <person name="Seok R."/>
            <person name="Leiner I.M."/>
            <person name="Pamer E.G."/>
        </authorList>
    </citation>
    <scope>NUCLEOTIDE SEQUENCE [LARGE SCALE GENOMIC DNA]</scope>
    <source>
        <strain evidence="3 4">MSK.1.17</strain>
    </source>
</reference>
<feature type="transmembrane region" description="Helical" evidence="1">
    <location>
        <begin position="20"/>
        <end position="40"/>
    </location>
</feature>
<reference evidence="3" key="2">
    <citation type="submission" date="2020-02" db="EMBL/GenBank/DDBJ databases">
        <authorList>
            <person name="Littmann E."/>
            <person name="Sorbara M."/>
        </authorList>
    </citation>
    <scope>NUCLEOTIDE SEQUENCE</scope>
    <source>
        <strain evidence="3">MSK.1.17</strain>
    </source>
</reference>
<dbReference type="Pfam" id="PF14808">
    <property type="entry name" value="TMEM164"/>
    <property type="match status" value="1"/>
</dbReference>
<accession>A0AAW5C472</accession>
<proteinExistence type="predicted"/>
<evidence type="ECO:0000313" key="5">
    <source>
        <dbReference type="Proteomes" id="UP001299608"/>
    </source>
</evidence>
<feature type="transmembrane region" description="Helical" evidence="1">
    <location>
        <begin position="179"/>
        <end position="200"/>
    </location>
</feature>
<dbReference type="RefSeq" id="WP_165642869.1">
    <property type="nucleotide sequence ID" value="NZ_JAAITT010000042.1"/>
</dbReference>
<evidence type="ECO:0000313" key="3">
    <source>
        <dbReference type="EMBL" id="NSJ51531.1"/>
    </source>
</evidence>
<name>A0AAW5C472_9FIRM</name>
<organism evidence="2 5">
    <name type="scientific">Enterocloster aldenensis</name>
    <dbReference type="NCBI Taxonomy" id="358742"/>
    <lineage>
        <taxon>Bacteria</taxon>
        <taxon>Bacillati</taxon>
        <taxon>Bacillota</taxon>
        <taxon>Clostridia</taxon>
        <taxon>Lachnospirales</taxon>
        <taxon>Lachnospiraceae</taxon>
        <taxon>Enterocloster</taxon>
    </lineage>
</organism>
<evidence type="ECO:0000256" key="1">
    <source>
        <dbReference type="SAM" id="Phobius"/>
    </source>
</evidence>
<dbReference type="EMBL" id="JAKNGE010000044">
    <property type="protein sequence ID" value="MCG4748840.1"/>
    <property type="molecule type" value="Genomic_DNA"/>
</dbReference>
<dbReference type="EMBL" id="JAAITT010000042">
    <property type="protein sequence ID" value="NSJ51531.1"/>
    <property type="molecule type" value="Genomic_DNA"/>
</dbReference>
<keyword evidence="4" id="KW-1185">Reference proteome</keyword>
<gene>
    <name evidence="3" type="ORF">G5B36_22865</name>
    <name evidence="2" type="ORF">L0N08_25825</name>
</gene>
<keyword evidence="1" id="KW-0472">Membrane</keyword>